<dbReference type="KEGG" id="aasc:A4S02_00295"/>
<dbReference type="Gene3D" id="1.25.40.20">
    <property type="entry name" value="Ankyrin repeat-containing domain"/>
    <property type="match status" value="1"/>
</dbReference>
<dbReference type="RefSeq" id="WP_019087885.1">
    <property type="nucleotide sequence ID" value="NZ_CP015164.1"/>
</dbReference>
<dbReference type="PROSITE" id="PS50088">
    <property type="entry name" value="ANK_REPEAT"/>
    <property type="match status" value="3"/>
</dbReference>
<evidence type="ECO:0000313" key="8">
    <source>
        <dbReference type="Proteomes" id="UP000195633"/>
    </source>
</evidence>
<dbReference type="PANTHER" id="PTHR24171">
    <property type="entry name" value="ANKYRIN REPEAT DOMAIN-CONTAINING PROTEIN 39-RELATED"/>
    <property type="match status" value="1"/>
</dbReference>
<feature type="repeat" description="ANK" evidence="3">
    <location>
        <begin position="129"/>
        <end position="161"/>
    </location>
</feature>
<dbReference type="Proteomes" id="UP000175973">
    <property type="component" value="Chromosome"/>
</dbReference>
<sequence length="190" mass="19628">MTEVSSRTPSEQGTAAPATGGGAQGFTREQIEALFLNAAREGDADMLSRFLQAGMDPNLRAEKGYTPLILASYNGHKDAVSVLLAHGAKPDLQDSKGATALAGVAFKGDMPIATMLLEAGAGVDIPNAVGRTPLIFAVMFGRDDMALLLLNAGANPILRDGEGLNAIDLARRQGKPALEEALKAVAASLS</sequence>
<dbReference type="InterPro" id="IPR036770">
    <property type="entry name" value="Ankyrin_rpt-contain_sf"/>
</dbReference>
<feature type="compositionally biased region" description="Polar residues" evidence="4">
    <location>
        <begin position="1"/>
        <end position="11"/>
    </location>
</feature>
<name>A0A1D8QSY9_9PROT</name>
<dbReference type="AlphaFoldDB" id="A0A1D8QSY9"/>
<protein>
    <submittedName>
        <fullName evidence="6">Ankyrin-1</fullName>
    </submittedName>
</protein>
<dbReference type="PROSITE" id="PS50297">
    <property type="entry name" value="ANK_REP_REGION"/>
    <property type="match status" value="2"/>
</dbReference>
<dbReference type="SUPFAM" id="SSF48403">
    <property type="entry name" value="Ankyrin repeat"/>
    <property type="match status" value="1"/>
</dbReference>
<reference evidence="5" key="2">
    <citation type="submission" date="2016-04" db="EMBL/GenBank/DDBJ databases">
        <authorList>
            <person name="Evans L.H."/>
            <person name="Alamgir A."/>
            <person name="Owens N."/>
            <person name="Weber N.D."/>
            <person name="Virtaneva K."/>
            <person name="Barbian K."/>
            <person name="Babar A."/>
            <person name="Rosenke K."/>
        </authorList>
    </citation>
    <scope>NUCLEOTIDE SEQUENCE [LARGE SCALE GENOMIC DNA]</scope>
    <source>
        <strain evidence="5">LMG 1590</strain>
    </source>
</reference>
<evidence type="ECO:0000313" key="6">
    <source>
        <dbReference type="EMBL" id="ARW10669.1"/>
    </source>
</evidence>
<dbReference type="EMBL" id="CP021524">
    <property type="protein sequence ID" value="ARW10669.1"/>
    <property type="molecule type" value="Genomic_DNA"/>
</dbReference>
<dbReference type="EMBL" id="CP015164">
    <property type="protein sequence ID" value="AOW45450.1"/>
    <property type="molecule type" value="Genomic_DNA"/>
</dbReference>
<reference evidence="6 8" key="3">
    <citation type="submission" date="2017-05" db="EMBL/GenBank/DDBJ databases">
        <title>Genome sequence of Acetobacter pasteurianus subsp. ascendens strain SRCM101447.</title>
        <authorList>
            <person name="Cho S.H."/>
        </authorList>
    </citation>
    <scope>NUCLEOTIDE SEQUENCE [LARGE SCALE GENOMIC DNA]</scope>
    <source>
        <strain evidence="6 8">SRCM101447</strain>
    </source>
</reference>
<dbReference type="Pfam" id="PF12796">
    <property type="entry name" value="Ank_2"/>
    <property type="match status" value="1"/>
</dbReference>
<keyword evidence="1" id="KW-0677">Repeat</keyword>
<evidence type="ECO:0000313" key="5">
    <source>
        <dbReference type="EMBL" id="AOW45450.1"/>
    </source>
</evidence>
<proteinExistence type="predicted"/>
<evidence type="ECO:0000256" key="1">
    <source>
        <dbReference type="ARBA" id="ARBA00022737"/>
    </source>
</evidence>
<evidence type="ECO:0000256" key="3">
    <source>
        <dbReference type="PROSITE-ProRule" id="PRU00023"/>
    </source>
</evidence>
<evidence type="ECO:0000256" key="2">
    <source>
        <dbReference type="ARBA" id="ARBA00023043"/>
    </source>
</evidence>
<feature type="repeat" description="ANK" evidence="3">
    <location>
        <begin position="63"/>
        <end position="95"/>
    </location>
</feature>
<evidence type="ECO:0000256" key="4">
    <source>
        <dbReference type="SAM" id="MobiDB-lite"/>
    </source>
</evidence>
<accession>A0A1D8QSY9</accession>
<dbReference type="InterPro" id="IPR002110">
    <property type="entry name" value="Ankyrin_rpt"/>
</dbReference>
<evidence type="ECO:0000313" key="7">
    <source>
        <dbReference type="Proteomes" id="UP000175973"/>
    </source>
</evidence>
<feature type="repeat" description="ANK" evidence="3">
    <location>
        <begin position="96"/>
        <end position="128"/>
    </location>
</feature>
<keyword evidence="2 3" id="KW-0040">ANK repeat</keyword>
<keyword evidence="7" id="KW-1185">Reference proteome</keyword>
<dbReference type="SMART" id="SM00248">
    <property type="entry name" value="ANK"/>
    <property type="match status" value="4"/>
</dbReference>
<dbReference type="Proteomes" id="UP000195633">
    <property type="component" value="Chromosome"/>
</dbReference>
<gene>
    <name evidence="5" type="ORF">A4S02_00295</name>
    <name evidence="6" type="ORF">S101447_01597</name>
</gene>
<organism evidence="5 7">
    <name type="scientific">Acetobacter ascendens</name>
    <dbReference type="NCBI Taxonomy" id="481146"/>
    <lineage>
        <taxon>Bacteria</taxon>
        <taxon>Pseudomonadati</taxon>
        <taxon>Pseudomonadota</taxon>
        <taxon>Alphaproteobacteria</taxon>
        <taxon>Acetobacterales</taxon>
        <taxon>Acetobacteraceae</taxon>
        <taxon>Acetobacter</taxon>
    </lineage>
</organism>
<dbReference type="STRING" id="481146.A4S02_00295"/>
<feature type="region of interest" description="Disordered" evidence="4">
    <location>
        <begin position="1"/>
        <end position="23"/>
    </location>
</feature>
<dbReference type="Pfam" id="PF00023">
    <property type="entry name" value="Ank"/>
    <property type="match status" value="1"/>
</dbReference>
<reference evidence="7" key="1">
    <citation type="submission" date="2016-04" db="EMBL/GenBank/DDBJ databases">
        <authorList>
            <person name="Jeon C.O."/>
            <person name="Cho G.Y."/>
            <person name="Jeong H.I."/>
            <person name="Kim K.H."/>
        </authorList>
    </citation>
    <scope>NUCLEOTIDE SEQUENCE [LARGE SCALE GENOMIC DNA]</scope>
    <source>
        <strain evidence="7">LMG 1590</strain>
    </source>
</reference>